<dbReference type="EMBL" id="JAEQBW010000014">
    <property type="protein sequence ID" value="MBK6267099.1"/>
    <property type="molecule type" value="Genomic_DNA"/>
</dbReference>
<proteinExistence type="predicted"/>
<evidence type="ECO:0000256" key="8">
    <source>
        <dbReference type="ARBA" id="ARBA00066766"/>
    </source>
</evidence>
<feature type="binding site" evidence="9">
    <location>
        <position position="25"/>
    </location>
    <ligand>
        <name>Zn(2+)</name>
        <dbReference type="ChEBI" id="CHEBI:29105"/>
    </ligand>
</feature>
<dbReference type="GO" id="GO:0006284">
    <property type="term" value="P:base-excision repair"/>
    <property type="evidence" value="ECO:0007669"/>
    <property type="project" value="InterPro"/>
</dbReference>
<dbReference type="InterPro" id="IPR004597">
    <property type="entry name" value="Tag"/>
</dbReference>
<dbReference type="GO" id="GO:0008725">
    <property type="term" value="F:DNA-3-methyladenine glycosylase activity"/>
    <property type="evidence" value="ECO:0007669"/>
    <property type="project" value="UniProtKB-EC"/>
</dbReference>
<name>A0A935CBI4_9BACT</name>
<evidence type="ECO:0000256" key="5">
    <source>
        <dbReference type="ARBA" id="ARBA00023204"/>
    </source>
</evidence>
<keyword evidence="4 9" id="KW-0862">Zinc</keyword>
<evidence type="ECO:0000256" key="9">
    <source>
        <dbReference type="PIRSR" id="PIRSR604597-1"/>
    </source>
</evidence>
<dbReference type="InterPro" id="IPR052891">
    <property type="entry name" value="DNA-3mA_glycosylase"/>
</dbReference>
<keyword evidence="5" id="KW-0234">DNA repair</keyword>
<keyword evidence="3" id="KW-0378">Hydrolase</keyword>
<keyword evidence="11" id="KW-1185">Reference proteome</keyword>
<gene>
    <name evidence="10" type="ORF">JKA74_18790</name>
</gene>
<dbReference type="InterPro" id="IPR005019">
    <property type="entry name" value="Adenine_glyco"/>
</dbReference>
<dbReference type="AlphaFoldDB" id="A0A935CBI4"/>
<dbReference type="GO" id="GO:0046872">
    <property type="term" value="F:metal ion binding"/>
    <property type="evidence" value="ECO:0007669"/>
    <property type="project" value="UniProtKB-KW"/>
</dbReference>
<organism evidence="10 11">
    <name type="scientific">Marivirga aurantiaca</name>
    <dbReference type="NCBI Taxonomy" id="2802615"/>
    <lineage>
        <taxon>Bacteria</taxon>
        <taxon>Pseudomonadati</taxon>
        <taxon>Bacteroidota</taxon>
        <taxon>Cytophagia</taxon>
        <taxon>Cytophagales</taxon>
        <taxon>Marivirgaceae</taxon>
        <taxon>Marivirga</taxon>
    </lineage>
</organism>
<dbReference type="NCBIfam" id="TIGR00624">
    <property type="entry name" value="tag"/>
    <property type="match status" value="1"/>
</dbReference>
<dbReference type="PANTHER" id="PTHR30037">
    <property type="entry name" value="DNA-3-METHYLADENINE GLYCOSYLASE 1"/>
    <property type="match status" value="1"/>
</dbReference>
<evidence type="ECO:0000256" key="1">
    <source>
        <dbReference type="ARBA" id="ARBA00022723"/>
    </source>
</evidence>
<dbReference type="SUPFAM" id="SSF48150">
    <property type="entry name" value="DNA-glycosylase"/>
    <property type="match status" value="1"/>
</dbReference>
<sequence length="198" mass="22948">MSIKTENTKERCPWCLGFEDYIKYHDEEWGVPVNNDKTHFEFLILEGAQAGLSWSTILKKREGYRKAFANFDYKKVARFTEDDIQQLMQDTNIVRNQLKIRSAVTNAQKFMEVQKGFGSFNAYIWSFVGNKPIQNEWVSMKEVPATSPESDALSKDLKKRGFKFVGSTIMYAHMQACGLVNDHFVNCYRYLPVKALSK</sequence>
<evidence type="ECO:0000313" key="11">
    <source>
        <dbReference type="Proteomes" id="UP000611723"/>
    </source>
</evidence>
<reference evidence="10" key="1">
    <citation type="submission" date="2021-01" db="EMBL/GenBank/DDBJ databases">
        <title>Marivirga aurantiaca sp. nov., isolated from intertidal surface sediments.</title>
        <authorList>
            <person name="Zhang M."/>
        </authorList>
    </citation>
    <scope>NUCLEOTIDE SEQUENCE</scope>
    <source>
        <strain evidence="10">S37H4</strain>
    </source>
</reference>
<evidence type="ECO:0000256" key="7">
    <source>
        <dbReference type="ARBA" id="ARBA00057608"/>
    </source>
</evidence>
<dbReference type="Pfam" id="PF03352">
    <property type="entry name" value="Adenine_glyco"/>
    <property type="match status" value="1"/>
</dbReference>
<evidence type="ECO:0000256" key="6">
    <source>
        <dbReference type="ARBA" id="ARBA00052558"/>
    </source>
</evidence>
<keyword evidence="1 9" id="KW-0479">Metal-binding</keyword>
<feature type="binding site" evidence="9">
    <location>
        <position position="187"/>
    </location>
    <ligand>
        <name>Zn(2+)</name>
        <dbReference type="ChEBI" id="CHEBI:29105"/>
    </ligand>
</feature>
<dbReference type="FunFam" id="1.10.340.30:FF:000009">
    <property type="entry name" value="DNA-3-methyladenine glycosylase I"/>
    <property type="match status" value="1"/>
</dbReference>
<keyword evidence="2" id="KW-0227">DNA damage</keyword>
<dbReference type="InterPro" id="IPR011257">
    <property type="entry name" value="DNA_glycosylase"/>
</dbReference>
<accession>A0A935CBI4</accession>
<dbReference type="PANTHER" id="PTHR30037:SF4">
    <property type="entry name" value="DNA-3-METHYLADENINE GLYCOSYLASE I"/>
    <property type="match status" value="1"/>
</dbReference>
<dbReference type="EC" id="3.2.2.20" evidence="8"/>
<evidence type="ECO:0000256" key="3">
    <source>
        <dbReference type="ARBA" id="ARBA00022801"/>
    </source>
</evidence>
<dbReference type="RefSeq" id="WP_201432789.1">
    <property type="nucleotide sequence ID" value="NZ_JAEQBW010000014.1"/>
</dbReference>
<comment type="function">
    <text evidence="7">Hydrolysis of the deoxyribose N-glycosidic bond to excise 3-methyladenine from the damaged DNA polymer formed by alkylation lesions.</text>
</comment>
<feature type="binding site" evidence="9">
    <location>
        <position position="12"/>
    </location>
    <ligand>
        <name>Zn(2+)</name>
        <dbReference type="ChEBI" id="CHEBI:29105"/>
    </ligand>
</feature>
<protein>
    <recommendedName>
        <fullName evidence="8">DNA-3-methyladenine glycosylase I</fullName>
        <ecNumber evidence="8">3.2.2.20</ecNumber>
    </recommendedName>
</protein>
<feature type="binding site" evidence="9">
    <location>
        <position position="183"/>
    </location>
    <ligand>
        <name>Zn(2+)</name>
        <dbReference type="ChEBI" id="CHEBI:29105"/>
    </ligand>
</feature>
<comment type="caution">
    <text evidence="10">The sequence shown here is derived from an EMBL/GenBank/DDBJ whole genome shotgun (WGS) entry which is preliminary data.</text>
</comment>
<evidence type="ECO:0000256" key="4">
    <source>
        <dbReference type="ARBA" id="ARBA00022833"/>
    </source>
</evidence>
<dbReference type="Gene3D" id="1.10.340.30">
    <property type="entry name" value="Hypothetical protein, domain 2"/>
    <property type="match status" value="1"/>
</dbReference>
<evidence type="ECO:0000313" key="10">
    <source>
        <dbReference type="EMBL" id="MBK6267099.1"/>
    </source>
</evidence>
<comment type="catalytic activity">
    <reaction evidence="6">
        <text>Hydrolysis of alkylated DNA, releasing 3-methyladenine.</text>
        <dbReference type="EC" id="3.2.2.20"/>
    </reaction>
</comment>
<dbReference type="Proteomes" id="UP000611723">
    <property type="component" value="Unassembled WGS sequence"/>
</dbReference>
<evidence type="ECO:0000256" key="2">
    <source>
        <dbReference type="ARBA" id="ARBA00022763"/>
    </source>
</evidence>